<protein>
    <submittedName>
        <fullName evidence="2">Beta-hydroxyacyl-ACP dehydratase</fullName>
    </submittedName>
</protein>
<organism evidence="2 3">
    <name type="scientific">Candidatus Nitronereus thalassa</name>
    <dbReference type="NCBI Taxonomy" id="3020898"/>
    <lineage>
        <taxon>Bacteria</taxon>
        <taxon>Pseudomonadati</taxon>
        <taxon>Nitrospirota</taxon>
        <taxon>Nitrospiria</taxon>
        <taxon>Nitrospirales</taxon>
        <taxon>Nitrospiraceae</taxon>
        <taxon>Candidatus Nitronereus</taxon>
    </lineage>
</organism>
<dbReference type="Gene3D" id="3.10.129.10">
    <property type="entry name" value="Hotdog Thioesterase"/>
    <property type="match status" value="1"/>
</dbReference>
<dbReference type="Proteomes" id="UP001250932">
    <property type="component" value="Unassembled WGS sequence"/>
</dbReference>
<dbReference type="Pfam" id="PF07977">
    <property type="entry name" value="FabA"/>
    <property type="match status" value="1"/>
</dbReference>
<evidence type="ECO:0000256" key="1">
    <source>
        <dbReference type="ARBA" id="ARBA00023239"/>
    </source>
</evidence>
<dbReference type="PANTHER" id="PTHR30272:SF1">
    <property type="entry name" value="3-HYDROXYACYL-[ACYL-CARRIER-PROTEIN] DEHYDRATASE"/>
    <property type="match status" value="1"/>
</dbReference>
<dbReference type="EMBL" id="JAQOUE010000001">
    <property type="protein sequence ID" value="MDT7041214.1"/>
    <property type="molecule type" value="Genomic_DNA"/>
</dbReference>
<dbReference type="PANTHER" id="PTHR30272">
    <property type="entry name" value="3-HYDROXYACYL-[ACYL-CARRIER-PROTEIN] DEHYDRATASE"/>
    <property type="match status" value="1"/>
</dbReference>
<comment type="caution">
    <text evidence="2">The sequence shown here is derived from an EMBL/GenBank/DDBJ whole genome shotgun (WGS) entry which is preliminary data.</text>
</comment>
<evidence type="ECO:0000313" key="3">
    <source>
        <dbReference type="Proteomes" id="UP001250932"/>
    </source>
</evidence>
<name>A0ABU3K4B8_9BACT</name>
<evidence type="ECO:0000313" key="2">
    <source>
        <dbReference type="EMBL" id="MDT7041214.1"/>
    </source>
</evidence>
<keyword evidence="1" id="KW-0456">Lyase</keyword>
<reference evidence="2 3" key="1">
    <citation type="journal article" date="2023" name="ISME J.">
        <title>Cultivation and genomic characterization of novel and ubiquitous marine nitrite-oxidizing bacteria from the Nitrospirales.</title>
        <authorList>
            <person name="Mueller A.J."/>
            <person name="Daebeler A."/>
            <person name="Herbold C.W."/>
            <person name="Kirkegaard R.H."/>
            <person name="Daims H."/>
        </authorList>
    </citation>
    <scope>NUCLEOTIDE SEQUENCE [LARGE SCALE GENOMIC DNA]</scope>
    <source>
        <strain evidence="2 3">EB</strain>
    </source>
</reference>
<gene>
    <name evidence="2" type="ORF">PPG34_02550</name>
</gene>
<dbReference type="InterPro" id="IPR029069">
    <property type="entry name" value="HotDog_dom_sf"/>
</dbReference>
<sequence>MLSTVSPEVQEQLVHAQKRLLVTGLWENQEPYYAREAIQSILPHRDPFLFLDSIDGFDLEAGTLAGHFDVTNRTEIFQGHFPDCPVWPGVLQVESIGQAGAFLFLMGRPQTGQPRVHATHLLHARFMQSIGPNSLIRVFVKVIEDGLFSTVVGQCVVGQTICSAAAVSLLIPH</sequence>
<keyword evidence="3" id="KW-1185">Reference proteome</keyword>
<proteinExistence type="predicted"/>
<accession>A0ABU3K4B8</accession>
<dbReference type="SUPFAM" id="SSF54637">
    <property type="entry name" value="Thioesterase/thiol ester dehydrase-isomerase"/>
    <property type="match status" value="1"/>
</dbReference>
<dbReference type="CDD" id="cd00493">
    <property type="entry name" value="FabA_FabZ"/>
    <property type="match status" value="1"/>
</dbReference>
<dbReference type="RefSeq" id="WP_313831570.1">
    <property type="nucleotide sequence ID" value="NZ_JAQOUE010000001.1"/>
</dbReference>
<dbReference type="InterPro" id="IPR013114">
    <property type="entry name" value="FabA_FabZ"/>
</dbReference>